<dbReference type="Proteomes" id="UP000318288">
    <property type="component" value="Unassembled WGS sequence"/>
</dbReference>
<dbReference type="GO" id="GO:0005524">
    <property type="term" value="F:ATP binding"/>
    <property type="evidence" value="ECO:0007669"/>
    <property type="project" value="UniProtKB-KW"/>
</dbReference>
<organism evidence="2 3">
    <name type="scientific">Rubripirellula tenax</name>
    <dbReference type="NCBI Taxonomy" id="2528015"/>
    <lineage>
        <taxon>Bacteria</taxon>
        <taxon>Pseudomonadati</taxon>
        <taxon>Planctomycetota</taxon>
        <taxon>Planctomycetia</taxon>
        <taxon>Pirellulales</taxon>
        <taxon>Pirellulaceae</taxon>
        <taxon>Rubripirellula</taxon>
    </lineage>
</organism>
<dbReference type="OrthoDB" id="7277945at2"/>
<keyword evidence="2" id="KW-0067">ATP-binding</keyword>
<dbReference type="GO" id="GO:0016887">
    <property type="term" value="F:ATP hydrolysis activity"/>
    <property type="evidence" value="ECO:0007669"/>
    <property type="project" value="InterPro"/>
</dbReference>
<dbReference type="RefSeq" id="WP_146457974.1">
    <property type="nucleotide sequence ID" value="NZ_SJPW01000003.1"/>
</dbReference>
<dbReference type="AlphaFoldDB" id="A0A5C6F8L6"/>
<evidence type="ECO:0000313" key="2">
    <source>
        <dbReference type="EMBL" id="TWU56707.1"/>
    </source>
</evidence>
<sequence length="258" mass="29342">MKESETSTVIVNKPRPKVLELRSVTLSGKTERTGGLLDVSLLLREGEMAMIHMERSQSSRAAASMIQGLTKPYRGDVLFQDSDWQGNDFSRHFRMRSRIGRVFDGQAWIANLNINDNLTLAGEHHGRDHKSMHHEIALWSKQFSVDPASRERPAFVEPSRLQIFQWVRALSCHPSLLILERPMRSVATTWLPALVRAVEKLRRRGTAVVWFAGSAAEASDDLSKPVLHFRWVDERLHPIADLTRSPSRSDVDDMPEDD</sequence>
<protein>
    <submittedName>
        <fullName evidence="2">Nickel transporter ATP-binding protein NikE</fullName>
    </submittedName>
</protein>
<gene>
    <name evidence="2" type="ORF">Poly51_26240</name>
</gene>
<name>A0A5C6F8L6_9BACT</name>
<comment type="caution">
    <text evidence="2">The sequence shown here is derived from an EMBL/GenBank/DDBJ whole genome shotgun (WGS) entry which is preliminary data.</text>
</comment>
<evidence type="ECO:0000259" key="1">
    <source>
        <dbReference type="PROSITE" id="PS50893"/>
    </source>
</evidence>
<accession>A0A5C6F8L6</accession>
<dbReference type="EMBL" id="SJPW01000003">
    <property type="protein sequence ID" value="TWU56707.1"/>
    <property type="molecule type" value="Genomic_DNA"/>
</dbReference>
<keyword evidence="3" id="KW-1185">Reference proteome</keyword>
<proteinExistence type="predicted"/>
<dbReference type="SUPFAM" id="SSF52540">
    <property type="entry name" value="P-loop containing nucleoside triphosphate hydrolases"/>
    <property type="match status" value="1"/>
</dbReference>
<dbReference type="PROSITE" id="PS50893">
    <property type="entry name" value="ABC_TRANSPORTER_2"/>
    <property type="match status" value="1"/>
</dbReference>
<dbReference type="InterPro" id="IPR003439">
    <property type="entry name" value="ABC_transporter-like_ATP-bd"/>
</dbReference>
<keyword evidence="2" id="KW-0547">Nucleotide-binding</keyword>
<reference evidence="2 3" key="1">
    <citation type="submission" date="2019-02" db="EMBL/GenBank/DDBJ databases">
        <title>Deep-cultivation of Planctomycetes and their phenomic and genomic characterization uncovers novel biology.</title>
        <authorList>
            <person name="Wiegand S."/>
            <person name="Jogler M."/>
            <person name="Boedeker C."/>
            <person name="Pinto D."/>
            <person name="Vollmers J."/>
            <person name="Rivas-Marin E."/>
            <person name="Kohn T."/>
            <person name="Peeters S.H."/>
            <person name="Heuer A."/>
            <person name="Rast P."/>
            <person name="Oberbeckmann S."/>
            <person name="Bunk B."/>
            <person name="Jeske O."/>
            <person name="Meyerdierks A."/>
            <person name="Storesund J.E."/>
            <person name="Kallscheuer N."/>
            <person name="Luecker S."/>
            <person name="Lage O.M."/>
            <person name="Pohl T."/>
            <person name="Merkel B.J."/>
            <person name="Hornburger P."/>
            <person name="Mueller R.-W."/>
            <person name="Bruemmer F."/>
            <person name="Labrenz M."/>
            <person name="Spormann A.M."/>
            <person name="Op Den Camp H."/>
            <person name="Overmann J."/>
            <person name="Amann R."/>
            <person name="Jetten M.S.M."/>
            <person name="Mascher T."/>
            <person name="Medema M.H."/>
            <person name="Devos D.P."/>
            <person name="Kaster A.-K."/>
            <person name="Ovreas L."/>
            <person name="Rohde M."/>
            <person name="Galperin M.Y."/>
            <person name="Jogler C."/>
        </authorList>
    </citation>
    <scope>NUCLEOTIDE SEQUENCE [LARGE SCALE GENOMIC DNA]</scope>
    <source>
        <strain evidence="2 3">Poly51</strain>
    </source>
</reference>
<dbReference type="InterPro" id="IPR027417">
    <property type="entry name" value="P-loop_NTPase"/>
</dbReference>
<feature type="domain" description="ABC transporter" evidence="1">
    <location>
        <begin position="19"/>
        <end position="255"/>
    </location>
</feature>
<evidence type="ECO:0000313" key="3">
    <source>
        <dbReference type="Proteomes" id="UP000318288"/>
    </source>
</evidence>
<dbReference type="Gene3D" id="3.40.50.300">
    <property type="entry name" value="P-loop containing nucleotide triphosphate hydrolases"/>
    <property type="match status" value="1"/>
</dbReference>